<dbReference type="PANTHER" id="PTHR34109:SF1">
    <property type="entry name" value="VOC DOMAIN-CONTAINING PROTEIN"/>
    <property type="match status" value="1"/>
</dbReference>
<keyword evidence="3" id="KW-1185">Reference proteome</keyword>
<name>A0A0C2FC49_9ACTN</name>
<evidence type="ECO:0000313" key="2">
    <source>
        <dbReference type="EMBL" id="KIH96729.1"/>
    </source>
</evidence>
<dbReference type="InterPro" id="IPR037523">
    <property type="entry name" value="VOC_core"/>
</dbReference>
<organism evidence="2 3">
    <name type="scientific">Streptomonospora alba</name>
    <dbReference type="NCBI Taxonomy" id="183763"/>
    <lineage>
        <taxon>Bacteria</taxon>
        <taxon>Bacillati</taxon>
        <taxon>Actinomycetota</taxon>
        <taxon>Actinomycetes</taxon>
        <taxon>Streptosporangiales</taxon>
        <taxon>Nocardiopsidaceae</taxon>
        <taxon>Streptomonospora</taxon>
    </lineage>
</organism>
<dbReference type="PANTHER" id="PTHR34109">
    <property type="entry name" value="BNAUNNG04460D PROTEIN-RELATED"/>
    <property type="match status" value="1"/>
</dbReference>
<dbReference type="RefSeq" id="WP_040276522.1">
    <property type="nucleotide sequence ID" value="NZ_JROO01000050.1"/>
</dbReference>
<dbReference type="EMBL" id="JROO01000050">
    <property type="protein sequence ID" value="KIH96729.1"/>
    <property type="molecule type" value="Genomic_DNA"/>
</dbReference>
<gene>
    <name evidence="2" type="ORF">LP52_23195</name>
</gene>
<protein>
    <recommendedName>
        <fullName evidence="1">VOC domain-containing protein</fullName>
    </recommendedName>
</protein>
<dbReference type="InterPro" id="IPR029068">
    <property type="entry name" value="Glyas_Bleomycin-R_OHBP_Dase"/>
</dbReference>
<sequence>MSIHPTLRYTDAESALAFLTGAFGLVPQHVAAAEDGSIAHAELSWEDGVVMLGTRSDPPGAFDTGHAVLYLPVDDVDAHHDRAAAAGAEIAVALTEQPYGSREYAARDREGNLWCFGTYRPTIENPS</sequence>
<feature type="domain" description="VOC" evidence="1">
    <location>
        <begin position="1"/>
        <end position="119"/>
    </location>
</feature>
<dbReference type="PROSITE" id="PS51819">
    <property type="entry name" value="VOC"/>
    <property type="match status" value="1"/>
</dbReference>
<dbReference type="STRING" id="183763.LP52_23195"/>
<dbReference type="InterPro" id="IPR004360">
    <property type="entry name" value="Glyas_Fos-R_dOase_dom"/>
</dbReference>
<dbReference type="Proteomes" id="UP000031675">
    <property type="component" value="Unassembled WGS sequence"/>
</dbReference>
<comment type="caution">
    <text evidence="2">The sequence shown here is derived from an EMBL/GenBank/DDBJ whole genome shotgun (WGS) entry which is preliminary data.</text>
</comment>
<dbReference type="Gene3D" id="3.30.720.120">
    <property type="match status" value="1"/>
</dbReference>
<evidence type="ECO:0000259" key="1">
    <source>
        <dbReference type="PROSITE" id="PS51819"/>
    </source>
</evidence>
<dbReference type="AlphaFoldDB" id="A0A0C2FC49"/>
<dbReference type="Gene3D" id="3.30.720.110">
    <property type="match status" value="1"/>
</dbReference>
<proteinExistence type="predicted"/>
<dbReference type="Pfam" id="PF00903">
    <property type="entry name" value="Glyoxalase"/>
    <property type="match status" value="1"/>
</dbReference>
<accession>A0A0C2FC49</accession>
<dbReference type="SUPFAM" id="SSF54593">
    <property type="entry name" value="Glyoxalase/Bleomycin resistance protein/Dihydroxybiphenyl dioxygenase"/>
    <property type="match status" value="1"/>
</dbReference>
<evidence type="ECO:0000313" key="3">
    <source>
        <dbReference type="Proteomes" id="UP000031675"/>
    </source>
</evidence>
<reference evidence="3" key="1">
    <citation type="journal article" date="2015" name="Chem. Biol.">
        <title>Structure, bioactivity, and resistance mechanism of streptomonomicin, an unusual lasso Peptide from an understudied halophilic actinomycete.</title>
        <authorList>
            <person name="Metelev M."/>
            <person name="Tietz J.I."/>
            <person name="Melby J.O."/>
            <person name="Blair P.M."/>
            <person name="Zhu L."/>
            <person name="Livnat I."/>
            <person name="Severinov K."/>
            <person name="Mitchell D.A."/>
        </authorList>
    </citation>
    <scope>NUCLEOTIDE SEQUENCE [LARGE SCALE GENOMIC DNA]</scope>
    <source>
        <strain evidence="3">YIM 90003</strain>
    </source>
</reference>
<dbReference type="OrthoDB" id="9806868at2"/>